<keyword evidence="9" id="KW-0547">Nucleotide-binding</keyword>
<dbReference type="InterPro" id="IPR008142">
    <property type="entry name" value="AlaDH/PNT_CS1"/>
</dbReference>
<dbReference type="UniPathway" id="UPA00527">
    <property type="reaction ID" value="UER00585"/>
</dbReference>
<dbReference type="GO" id="GO:0046872">
    <property type="term" value="F:metal ion binding"/>
    <property type="evidence" value="ECO:0007669"/>
    <property type="project" value="UniProtKB-KW"/>
</dbReference>
<dbReference type="PANTHER" id="PTHR42795">
    <property type="entry name" value="ALANINE DEHYDROGENASE"/>
    <property type="match status" value="1"/>
</dbReference>
<dbReference type="GO" id="GO:0042853">
    <property type="term" value="P:L-alanine catabolic process"/>
    <property type="evidence" value="ECO:0007669"/>
    <property type="project" value="UniProtKB-UniPathway"/>
</dbReference>
<dbReference type="Pfam" id="PF05222">
    <property type="entry name" value="AlaDh_PNT_N"/>
    <property type="match status" value="1"/>
</dbReference>
<feature type="binding site" evidence="9">
    <location>
        <position position="202"/>
    </location>
    <ligand>
        <name>NAD(+)</name>
        <dbReference type="ChEBI" id="CHEBI:57540"/>
    </ligand>
</feature>
<evidence type="ECO:0000256" key="8">
    <source>
        <dbReference type="PIRSR" id="PIRSR000183-2"/>
    </source>
</evidence>
<evidence type="ECO:0000313" key="13">
    <source>
        <dbReference type="EMBL" id="RSU11849.1"/>
    </source>
</evidence>
<dbReference type="InterPro" id="IPR008141">
    <property type="entry name" value="Ala_DH"/>
</dbReference>
<evidence type="ECO:0000256" key="10">
    <source>
        <dbReference type="PIRSR" id="PIRSR000183-4"/>
    </source>
</evidence>
<feature type="binding site" evidence="9">
    <location>
        <begin position="298"/>
        <end position="301"/>
    </location>
    <ligand>
        <name>NAD(+)</name>
        <dbReference type="ChEBI" id="CHEBI:57540"/>
    </ligand>
</feature>
<comment type="cofactor">
    <cofactor evidence="10">
        <name>Mg(2+)</name>
        <dbReference type="ChEBI" id="CHEBI:18420"/>
    </cofactor>
    <text evidence="10">Binds 1 Mg(2+) ion per subunit.</text>
</comment>
<feature type="active site" description="Proton donor/acceptor" evidence="7">
    <location>
        <position position="95"/>
    </location>
</feature>
<evidence type="ECO:0000256" key="3">
    <source>
        <dbReference type="ARBA" id="ARBA00012897"/>
    </source>
</evidence>
<feature type="binding site" evidence="9">
    <location>
        <begin position="238"/>
        <end position="239"/>
    </location>
    <ligand>
        <name>NAD(+)</name>
        <dbReference type="ChEBI" id="CHEBI:57540"/>
    </ligand>
</feature>
<evidence type="ECO:0000256" key="2">
    <source>
        <dbReference type="ARBA" id="ARBA00005689"/>
    </source>
</evidence>
<feature type="binding site" evidence="9">
    <location>
        <position position="197"/>
    </location>
    <ligand>
        <name>NAD(+)</name>
        <dbReference type="ChEBI" id="CHEBI:57540"/>
    </ligand>
</feature>
<evidence type="ECO:0000313" key="14">
    <source>
        <dbReference type="Proteomes" id="UP000287605"/>
    </source>
</evidence>
<dbReference type="Pfam" id="PF01262">
    <property type="entry name" value="AlaDh_PNT_C"/>
    <property type="match status" value="1"/>
</dbReference>
<dbReference type="GO" id="GO:0000166">
    <property type="term" value="F:nucleotide binding"/>
    <property type="evidence" value="ECO:0007669"/>
    <property type="project" value="UniProtKB-KW"/>
</dbReference>
<dbReference type="InterPro" id="IPR007698">
    <property type="entry name" value="AlaDH/PNT_NAD(H)-bd"/>
</dbReference>
<feature type="binding site" evidence="9">
    <location>
        <begin position="266"/>
        <end position="269"/>
    </location>
    <ligand>
        <name>NAD(+)</name>
        <dbReference type="ChEBI" id="CHEBI:57540"/>
    </ligand>
</feature>
<evidence type="ECO:0000259" key="12">
    <source>
        <dbReference type="SMART" id="SM01003"/>
    </source>
</evidence>
<dbReference type="SMART" id="SM01002">
    <property type="entry name" value="AlaDh_PNT_C"/>
    <property type="match status" value="1"/>
</dbReference>
<dbReference type="PANTHER" id="PTHR42795:SF1">
    <property type="entry name" value="ALANINE DEHYDROGENASE"/>
    <property type="match status" value="1"/>
</dbReference>
<evidence type="ECO:0000256" key="7">
    <source>
        <dbReference type="PIRSR" id="PIRSR000183-1"/>
    </source>
</evidence>
<dbReference type="GO" id="GO:0000286">
    <property type="term" value="F:alanine dehydrogenase activity"/>
    <property type="evidence" value="ECO:0007669"/>
    <property type="project" value="UniProtKB-UniRule"/>
</dbReference>
<comment type="catalytic activity">
    <reaction evidence="6">
        <text>L-alanine + NAD(+) + H2O = pyruvate + NH4(+) + NADH + H(+)</text>
        <dbReference type="Rhea" id="RHEA:18405"/>
        <dbReference type="ChEBI" id="CHEBI:15361"/>
        <dbReference type="ChEBI" id="CHEBI:15377"/>
        <dbReference type="ChEBI" id="CHEBI:15378"/>
        <dbReference type="ChEBI" id="CHEBI:28938"/>
        <dbReference type="ChEBI" id="CHEBI:57540"/>
        <dbReference type="ChEBI" id="CHEBI:57945"/>
        <dbReference type="ChEBI" id="CHEBI:57972"/>
        <dbReference type="EC" id="1.4.1.1"/>
    </reaction>
</comment>
<comment type="caution">
    <text evidence="13">The sequence shown here is derived from an EMBL/GenBank/DDBJ whole genome shotgun (WGS) entry which is preliminary data.</text>
</comment>
<comment type="similarity">
    <text evidence="2 6">Belongs to the AlaDH/PNT family.</text>
</comment>
<comment type="pathway">
    <text evidence="1">Amino-acid degradation; L-alanine degradation via dehydrogenase pathway; NH(3) and pyruvate from L-alanine: step 1/1.</text>
</comment>
<gene>
    <name evidence="13" type="ORF">CBF29_06945</name>
</gene>
<evidence type="ECO:0000259" key="11">
    <source>
        <dbReference type="SMART" id="SM01002"/>
    </source>
</evidence>
<feature type="domain" description="Alanine dehydrogenase/pyridine nucleotide transhydrogenase N-terminal" evidence="12">
    <location>
        <begin position="4"/>
        <end position="136"/>
    </location>
</feature>
<feature type="binding site" evidence="10">
    <location>
        <position position="323"/>
    </location>
    <ligand>
        <name>Mg(2+)</name>
        <dbReference type="ChEBI" id="CHEBI:18420"/>
    </ligand>
</feature>
<accession>A0A430AUW9</accession>
<dbReference type="CDD" id="cd05305">
    <property type="entry name" value="L-AlaDH"/>
    <property type="match status" value="1"/>
</dbReference>
<dbReference type="FunFam" id="3.40.50.720:FF:000049">
    <property type="entry name" value="Alanine dehydrogenase"/>
    <property type="match status" value="1"/>
</dbReference>
<dbReference type="Proteomes" id="UP000287605">
    <property type="component" value="Unassembled WGS sequence"/>
</dbReference>
<keyword evidence="10" id="KW-0479">Metal-binding</keyword>
<dbReference type="InterPro" id="IPR036291">
    <property type="entry name" value="NAD(P)-bd_dom_sf"/>
</dbReference>
<keyword evidence="14" id="KW-1185">Reference proteome</keyword>
<dbReference type="SMART" id="SM01003">
    <property type="entry name" value="AlaDh_PNT_N"/>
    <property type="match status" value="1"/>
</dbReference>
<evidence type="ECO:0000256" key="9">
    <source>
        <dbReference type="PIRSR" id="PIRSR000183-3"/>
    </source>
</evidence>
<feature type="binding site" evidence="8">
    <location>
        <position position="74"/>
    </location>
    <ligand>
        <name>substrate</name>
    </ligand>
</feature>
<dbReference type="Gene3D" id="3.40.50.720">
    <property type="entry name" value="NAD(P)-binding Rossmann-like Domain"/>
    <property type="match status" value="2"/>
</dbReference>
<name>A0A430AUW9_9ENTE</name>
<evidence type="ECO:0000256" key="1">
    <source>
        <dbReference type="ARBA" id="ARBA00005206"/>
    </source>
</evidence>
<dbReference type="GO" id="GO:0005886">
    <property type="term" value="C:plasma membrane"/>
    <property type="evidence" value="ECO:0007669"/>
    <property type="project" value="TreeGrafter"/>
</dbReference>
<keyword evidence="5 6" id="KW-0520">NAD</keyword>
<dbReference type="SUPFAM" id="SSF51735">
    <property type="entry name" value="NAD(P)-binding Rossmann-fold domains"/>
    <property type="match status" value="1"/>
</dbReference>
<dbReference type="EC" id="1.4.1.1" evidence="3 6"/>
<dbReference type="EMBL" id="NGKA01000009">
    <property type="protein sequence ID" value="RSU11849.1"/>
    <property type="molecule type" value="Genomic_DNA"/>
</dbReference>
<sequence>MKIGVPREVKNNEDRVAITPAGAMALIEAGHEVLIESKAGTESGFSDEEYRQVGATVTEDVPHIWASEMVIKVKEPDAREYNYLRKDLILFTYLHLAPAADLTEELMARKVTAIAYETVQLRNGSLPLLTPMSEVAGRMATQIGTQYLQKTNGGSGILLAGVPGVERGKVAIIGGGVSGLNAAKVAIGLGARVTILDINPARLAELENIFGNSIQTLISNPYTIQKAVTESDLVIGAVLVPGRRAPRLVTEEMIKSMRPGSVVVDIAIDQGGVFETTDKIGSHDQPTYLRHGVIHYAVPNMPGAVPRTSTLALTNSTLPYALEIANKGVVQAAKDNPAIYKGVNMISGILTIKEVAEDQGRNYTPLAELI</sequence>
<evidence type="ECO:0000256" key="6">
    <source>
        <dbReference type="PIRNR" id="PIRNR000183"/>
    </source>
</evidence>
<dbReference type="InterPro" id="IPR007886">
    <property type="entry name" value="AlaDH/PNT_N"/>
</dbReference>
<dbReference type="SUPFAM" id="SSF52283">
    <property type="entry name" value="Formate/glycerate dehydrogenase catalytic domain-like"/>
    <property type="match status" value="1"/>
</dbReference>
<keyword evidence="4 6" id="KW-0560">Oxidoreductase</keyword>
<proteinExistence type="inferred from homology"/>
<evidence type="ECO:0000256" key="4">
    <source>
        <dbReference type="ARBA" id="ARBA00023002"/>
    </source>
</evidence>
<reference evidence="13 14" key="1">
    <citation type="submission" date="2017-05" db="EMBL/GenBank/DDBJ databases">
        <title>Vagococcus spp. assemblies.</title>
        <authorList>
            <person name="Gulvik C.A."/>
        </authorList>
    </citation>
    <scope>NUCLEOTIDE SEQUENCE [LARGE SCALE GENOMIC DNA]</scope>
    <source>
        <strain evidence="13 14">CCUG 51432</strain>
    </source>
</reference>
<dbReference type="PIRSF" id="PIRSF000183">
    <property type="entry name" value="Alanine_dh"/>
    <property type="match status" value="1"/>
</dbReference>
<dbReference type="OrthoDB" id="9804592at2"/>
<dbReference type="AlphaFoldDB" id="A0A430AUW9"/>
<feature type="binding site" evidence="9">
    <location>
        <position position="133"/>
    </location>
    <ligand>
        <name>NAD(+)</name>
        <dbReference type="ChEBI" id="CHEBI:57540"/>
    </ligand>
</feature>
<keyword evidence="10" id="KW-0460">Magnesium</keyword>
<dbReference type="PROSITE" id="PS00836">
    <property type="entry name" value="ALADH_PNT_1"/>
    <property type="match status" value="1"/>
</dbReference>
<organism evidence="13 14">
    <name type="scientific">Vagococcus elongatus</name>
    <dbReference type="NCBI Taxonomy" id="180344"/>
    <lineage>
        <taxon>Bacteria</taxon>
        <taxon>Bacillati</taxon>
        <taxon>Bacillota</taxon>
        <taxon>Bacilli</taxon>
        <taxon>Lactobacillales</taxon>
        <taxon>Enterococcaceae</taxon>
        <taxon>Vagococcus</taxon>
    </lineage>
</organism>
<feature type="domain" description="Alanine dehydrogenase/pyridine nucleotide transhydrogenase NAD(H)-binding" evidence="11">
    <location>
        <begin position="148"/>
        <end position="297"/>
    </location>
</feature>
<dbReference type="NCBIfam" id="TIGR00518">
    <property type="entry name" value="alaDH"/>
    <property type="match status" value="1"/>
</dbReference>
<feature type="binding site" evidence="8">
    <location>
        <position position="15"/>
    </location>
    <ligand>
        <name>substrate</name>
    </ligand>
</feature>
<feature type="active site" description="Proton donor/acceptor" evidence="7">
    <location>
        <position position="269"/>
    </location>
</feature>
<dbReference type="RefSeq" id="WP_126808853.1">
    <property type="nucleotide sequence ID" value="NZ_NGKA01000009.1"/>
</dbReference>
<feature type="binding site" evidence="9">
    <location>
        <position position="219"/>
    </location>
    <ligand>
        <name>NAD(+)</name>
        <dbReference type="ChEBI" id="CHEBI:57540"/>
    </ligand>
</feature>
<evidence type="ECO:0000256" key="5">
    <source>
        <dbReference type="ARBA" id="ARBA00023027"/>
    </source>
</evidence>
<protein>
    <recommendedName>
        <fullName evidence="3 6">Alanine dehydrogenase</fullName>
        <ecNumber evidence="3 6">1.4.1.1</ecNumber>
    </recommendedName>
</protein>